<protein>
    <submittedName>
        <fullName evidence="2">Uncharacterized protein</fullName>
    </submittedName>
</protein>
<sequence>MHHEHEEAMRAEFSDCIALSWHTMRHSTTIDTDEIHARVNEYDQRWQSGPHAREWNFLCAAYTDWRDYPEDTAKLVADIDAHRDVYHGAGFTDIQRRSLDQARNIANEERSAIRAHSPSQQLPVQRER</sequence>
<dbReference type="Proteomes" id="UP000317039">
    <property type="component" value="Chromosome"/>
</dbReference>
<dbReference type="EMBL" id="CP041695">
    <property type="protein sequence ID" value="QDP82257.1"/>
    <property type="molecule type" value="Genomic_DNA"/>
</dbReference>
<proteinExistence type="predicted"/>
<dbReference type="AlphaFoldDB" id="A0A516NTL3"/>
<feature type="region of interest" description="Disordered" evidence="1">
    <location>
        <begin position="107"/>
        <end position="128"/>
    </location>
</feature>
<gene>
    <name evidence="2" type="ORF">FOH10_29510</name>
</gene>
<evidence type="ECO:0000313" key="3">
    <source>
        <dbReference type="Proteomes" id="UP000317039"/>
    </source>
</evidence>
<name>A0A516NTL3_9NOCA</name>
<dbReference type="RefSeq" id="WP_143983131.1">
    <property type="nucleotide sequence ID" value="NZ_CP041695.1"/>
</dbReference>
<reference evidence="2 3" key="1">
    <citation type="submission" date="2019-07" db="EMBL/GenBank/DDBJ databases">
        <title>Complete Genome Sequence and Methylome Analysis of Nocardia otitidis-caviarum NEB252.</title>
        <authorList>
            <person name="Fomenkov A."/>
            <person name="Anton B.P."/>
            <person name="Vincze T."/>
            <person name="Roberts R.J."/>
        </authorList>
    </citation>
    <scope>NUCLEOTIDE SEQUENCE [LARGE SCALE GENOMIC DNA]</scope>
    <source>
        <strain evidence="2 3">NEB252</strain>
    </source>
</reference>
<organism evidence="2 3">
    <name type="scientific">Nocardia otitidiscaviarum</name>
    <dbReference type="NCBI Taxonomy" id="1823"/>
    <lineage>
        <taxon>Bacteria</taxon>
        <taxon>Bacillati</taxon>
        <taxon>Actinomycetota</taxon>
        <taxon>Actinomycetes</taxon>
        <taxon>Mycobacteriales</taxon>
        <taxon>Nocardiaceae</taxon>
        <taxon>Nocardia</taxon>
    </lineage>
</organism>
<dbReference type="KEGG" id="nod:FOH10_29510"/>
<accession>A0A516NTL3</accession>
<evidence type="ECO:0000256" key="1">
    <source>
        <dbReference type="SAM" id="MobiDB-lite"/>
    </source>
</evidence>
<dbReference type="GeneID" id="80336496"/>
<feature type="compositionally biased region" description="Polar residues" evidence="1">
    <location>
        <begin position="117"/>
        <end position="128"/>
    </location>
</feature>
<evidence type="ECO:0000313" key="2">
    <source>
        <dbReference type="EMBL" id="QDP82257.1"/>
    </source>
</evidence>